<organism evidence="7 8">
    <name type="scientific">Pseudomonas versuta</name>
    <dbReference type="NCBI Taxonomy" id="1788301"/>
    <lineage>
        <taxon>Bacteria</taxon>
        <taxon>Pseudomonadati</taxon>
        <taxon>Pseudomonadota</taxon>
        <taxon>Gammaproteobacteria</taxon>
        <taxon>Pseudomonadales</taxon>
        <taxon>Pseudomonadaceae</taxon>
        <taxon>Pseudomonas</taxon>
    </lineage>
</organism>
<accession>A0A0M4RFX5</accession>
<dbReference type="CDD" id="cd07505">
    <property type="entry name" value="HAD_BPGM-like"/>
    <property type="match status" value="1"/>
</dbReference>
<evidence type="ECO:0000256" key="1">
    <source>
        <dbReference type="ARBA" id="ARBA00001946"/>
    </source>
</evidence>
<keyword evidence="3" id="KW-0479">Metal-binding</keyword>
<dbReference type="RefSeq" id="WP_060691639.1">
    <property type="nucleotide sequence ID" value="NZ_CP012676.1"/>
</dbReference>
<comment type="caution">
    <text evidence="7">The sequence shown here is derived from an EMBL/GenBank/DDBJ whole genome shotgun (WGS) entry which is preliminary data.</text>
</comment>
<evidence type="ECO:0000256" key="4">
    <source>
        <dbReference type="ARBA" id="ARBA00022842"/>
    </source>
</evidence>
<evidence type="ECO:0000313" key="8">
    <source>
        <dbReference type="Proteomes" id="UP000185990"/>
    </source>
</evidence>
<evidence type="ECO:0000256" key="2">
    <source>
        <dbReference type="ARBA" id="ARBA00006171"/>
    </source>
</evidence>
<keyword evidence="5" id="KW-0119">Carbohydrate metabolism</keyword>
<dbReference type="PANTHER" id="PTHR46193:SF18">
    <property type="entry name" value="HEXITOL PHOSPHATASE B"/>
    <property type="match status" value="1"/>
</dbReference>
<dbReference type="InterPro" id="IPR036412">
    <property type="entry name" value="HAD-like_sf"/>
</dbReference>
<dbReference type="InterPro" id="IPR051600">
    <property type="entry name" value="Beta-PGM-like"/>
</dbReference>
<dbReference type="GO" id="GO:0003824">
    <property type="term" value="F:catalytic activity"/>
    <property type="evidence" value="ECO:0007669"/>
    <property type="project" value="UniProtKB-ARBA"/>
</dbReference>
<protein>
    <recommendedName>
        <fullName evidence="10">HAD family hydrolase</fullName>
    </recommendedName>
</protein>
<dbReference type="AlphaFoldDB" id="A0A0M4RFX5"/>
<dbReference type="Proteomes" id="UP000185990">
    <property type="component" value="Unassembled WGS sequence"/>
</dbReference>
<dbReference type="Pfam" id="PF00702">
    <property type="entry name" value="Hydrolase"/>
    <property type="match status" value="1"/>
</dbReference>
<dbReference type="EMBL" id="MPJD01000025">
    <property type="protein sequence ID" value="OKA20911.1"/>
    <property type="molecule type" value="Genomic_DNA"/>
</dbReference>
<dbReference type="Proteomes" id="UP000186677">
    <property type="component" value="Unassembled WGS sequence"/>
</dbReference>
<evidence type="ECO:0000313" key="6">
    <source>
        <dbReference type="EMBL" id="OKA19080.1"/>
    </source>
</evidence>
<dbReference type="InterPro" id="IPR006439">
    <property type="entry name" value="HAD-SF_hydro_IA"/>
</dbReference>
<dbReference type="SFLD" id="SFLDS00003">
    <property type="entry name" value="Haloacid_Dehalogenase"/>
    <property type="match status" value="1"/>
</dbReference>
<dbReference type="PANTHER" id="PTHR46193">
    <property type="entry name" value="6-PHOSPHOGLUCONATE PHOSPHATASE"/>
    <property type="match status" value="1"/>
</dbReference>
<reference evidence="7 8" key="1">
    <citation type="submission" date="2016-11" db="EMBL/GenBank/DDBJ databases">
        <title>Draft genome of Pseudomonas versuta A4R1.12.</title>
        <authorList>
            <person name="See-Too W.-S."/>
        </authorList>
    </citation>
    <scope>NUCLEOTIDE SEQUENCE [LARGE SCALE GENOMIC DNA]</scope>
    <source>
        <strain evidence="7 8">A4R1.12</strain>
    </source>
</reference>
<dbReference type="Gene3D" id="1.10.150.240">
    <property type="entry name" value="Putative phosphatase, domain 2"/>
    <property type="match status" value="1"/>
</dbReference>
<evidence type="ECO:0000313" key="9">
    <source>
        <dbReference type="Proteomes" id="UP000186677"/>
    </source>
</evidence>
<dbReference type="NCBIfam" id="TIGR01509">
    <property type="entry name" value="HAD-SF-IA-v3"/>
    <property type="match status" value="1"/>
</dbReference>
<gene>
    <name evidence="6" type="ORF">BOH73_18265</name>
    <name evidence="7" type="ORF">BOH74_16365</name>
</gene>
<dbReference type="SUPFAM" id="SSF56784">
    <property type="entry name" value="HAD-like"/>
    <property type="match status" value="1"/>
</dbReference>
<name>A0A0M4RFX5_9PSED</name>
<sequence length="223" mass="23844">MKFPAVLWDMDGTLIDSEPLHFTALIQVLGELGLAWPEDLQQQLVGRSAHAVHALLVEGLGLTLDYPQFTRRKYAAYLSGASTLQARAPAVALYRQLAALGCPQVIVSNSDRMLVEANIQALGLNQVDLLSVTRNDVRHGKPDAEPYLRAAWLVGVEPGRCAVVEDSPTGAAAGVAAGMTVFALPEAETAGMQFPDTVISVTCAEQLAQLLGVQIDGRQAWSQ</sequence>
<evidence type="ECO:0000313" key="7">
    <source>
        <dbReference type="EMBL" id="OKA20911.1"/>
    </source>
</evidence>
<evidence type="ECO:0000256" key="3">
    <source>
        <dbReference type="ARBA" id="ARBA00022723"/>
    </source>
</evidence>
<evidence type="ECO:0008006" key="10">
    <source>
        <dbReference type="Google" id="ProtNLM"/>
    </source>
</evidence>
<accession>A0A1Q4KEC4</accession>
<evidence type="ECO:0000256" key="5">
    <source>
        <dbReference type="ARBA" id="ARBA00023277"/>
    </source>
</evidence>
<dbReference type="InterPro" id="IPR023214">
    <property type="entry name" value="HAD_sf"/>
</dbReference>
<comment type="similarity">
    <text evidence="2">Belongs to the HAD-like hydrolase superfamily. CbbY/CbbZ/Gph/YieH family.</text>
</comment>
<dbReference type="SFLD" id="SFLDG01129">
    <property type="entry name" value="C1.5:_HAD__Beta-PGM__Phosphata"/>
    <property type="match status" value="1"/>
</dbReference>
<comment type="cofactor">
    <cofactor evidence="1">
        <name>Mg(2+)</name>
        <dbReference type="ChEBI" id="CHEBI:18420"/>
    </cofactor>
</comment>
<keyword evidence="9" id="KW-1185">Reference proteome</keyword>
<dbReference type="KEGG" id="ppsy:AOC04_06220"/>
<proteinExistence type="inferred from homology"/>
<dbReference type="GO" id="GO:0046872">
    <property type="term" value="F:metal ion binding"/>
    <property type="evidence" value="ECO:0007669"/>
    <property type="project" value="UniProtKB-KW"/>
</dbReference>
<dbReference type="EMBL" id="MPJC01000014">
    <property type="protein sequence ID" value="OKA19080.1"/>
    <property type="molecule type" value="Genomic_DNA"/>
</dbReference>
<dbReference type="OrthoDB" id="9800058at2"/>
<dbReference type="InterPro" id="IPR023198">
    <property type="entry name" value="PGP-like_dom2"/>
</dbReference>
<reference evidence="6 9" key="2">
    <citation type="submission" date="2016-11" db="EMBL/GenBank/DDBJ databases">
        <title>Draft genome of Pseudomonas versuta A4R1.5.</title>
        <authorList>
            <person name="See-Too W.-S."/>
        </authorList>
    </citation>
    <scope>NUCLEOTIDE SEQUENCE [LARGE SCALE GENOMIC DNA]</scope>
    <source>
        <strain evidence="6 9">A4R1.5</strain>
    </source>
</reference>
<keyword evidence="4" id="KW-0460">Magnesium</keyword>
<dbReference type="Gene3D" id="3.40.50.1000">
    <property type="entry name" value="HAD superfamily/HAD-like"/>
    <property type="match status" value="1"/>
</dbReference>